<name>A0ABT7H2K7_9ACTN</name>
<evidence type="ECO:0000256" key="1">
    <source>
        <dbReference type="ARBA" id="ARBA00004651"/>
    </source>
</evidence>
<feature type="domain" description="RDD" evidence="7">
    <location>
        <begin position="17"/>
        <end position="163"/>
    </location>
</feature>
<comment type="subcellular location">
    <subcellularLocation>
        <location evidence="1">Cell membrane</location>
        <topology evidence="1">Multi-pass membrane protein</topology>
    </subcellularLocation>
</comment>
<dbReference type="InterPro" id="IPR010432">
    <property type="entry name" value="RDD"/>
</dbReference>
<gene>
    <name evidence="8" type="ORF">QEZ40_005765</name>
</gene>
<keyword evidence="4 6" id="KW-1133">Transmembrane helix</keyword>
<proteinExistence type="predicted"/>
<reference evidence="8 9" key="1">
    <citation type="submission" date="2023-05" db="EMBL/GenBank/DDBJ databases">
        <title>Sequencing and Assembly of Streptomyces sp. NP73.</title>
        <authorList>
            <person name="Konwar A.N."/>
            <person name="Saikia K."/>
            <person name="Thakur D."/>
        </authorList>
    </citation>
    <scope>NUCLEOTIDE SEQUENCE [LARGE SCALE GENOMIC DNA]</scope>
    <source>
        <strain evidence="8 9">NP73</strain>
    </source>
</reference>
<evidence type="ECO:0000256" key="4">
    <source>
        <dbReference type="ARBA" id="ARBA00022989"/>
    </source>
</evidence>
<dbReference type="EMBL" id="JASITI010000055">
    <property type="protein sequence ID" value="MDK9500140.1"/>
    <property type="molecule type" value="Genomic_DNA"/>
</dbReference>
<dbReference type="RefSeq" id="WP_285345816.1">
    <property type="nucleotide sequence ID" value="NZ_JASITI010000055.1"/>
</dbReference>
<evidence type="ECO:0000313" key="8">
    <source>
        <dbReference type="EMBL" id="MDK9500140.1"/>
    </source>
</evidence>
<dbReference type="InterPro" id="IPR051791">
    <property type="entry name" value="Pra-immunoreactive"/>
</dbReference>
<sequence length="168" mass="17992">EDSRAVFERMAERAVRPAGLGRRGVARLLDSLVHAAVAAAVVVPVVPRVTAHLEAKVDAARASGRTTTVYLLDATTTGYLGLVLGALLLFGVLYEALPTARWGLTPGKKLLGVRVLATATLRPPGFGAALGRWLVYAFLGLPGSLWCLVDRPRRRAWHDRAAGTFVTR</sequence>
<dbReference type="Pfam" id="PF06271">
    <property type="entry name" value="RDD"/>
    <property type="match status" value="1"/>
</dbReference>
<protein>
    <submittedName>
        <fullName evidence="8">RDD family protein</fullName>
    </submittedName>
</protein>
<evidence type="ECO:0000256" key="3">
    <source>
        <dbReference type="ARBA" id="ARBA00022692"/>
    </source>
</evidence>
<evidence type="ECO:0000313" key="9">
    <source>
        <dbReference type="Proteomes" id="UP001223390"/>
    </source>
</evidence>
<feature type="non-terminal residue" evidence="8">
    <location>
        <position position="1"/>
    </location>
</feature>
<keyword evidence="9" id="KW-1185">Reference proteome</keyword>
<organism evidence="8 9">
    <name type="scientific">Streptomyces katrae</name>
    <dbReference type="NCBI Taxonomy" id="68223"/>
    <lineage>
        <taxon>Bacteria</taxon>
        <taxon>Bacillati</taxon>
        <taxon>Actinomycetota</taxon>
        <taxon>Actinomycetes</taxon>
        <taxon>Kitasatosporales</taxon>
        <taxon>Streptomycetaceae</taxon>
        <taxon>Streptomyces</taxon>
    </lineage>
</organism>
<keyword evidence="3 6" id="KW-0812">Transmembrane</keyword>
<feature type="transmembrane region" description="Helical" evidence="6">
    <location>
        <begin position="70"/>
        <end position="94"/>
    </location>
</feature>
<evidence type="ECO:0000259" key="7">
    <source>
        <dbReference type="Pfam" id="PF06271"/>
    </source>
</evidence>
<accession>A0ABT7H2K7</accession>
<dbReference type="PANTHER" id="PTHR36115">
    <property type="entry name" value="PROLINE-RICH ANTIGEN HOMOLOG-RELATED"/>
    <property type="match status" value="1"/>
</dbReference>
<dbReference type="Proteomes" id="UP001223390">
    <property type="component" value="Unassembled WGS sequence"/>
</dbReference>
<keyword evidence="2" id="KW-1003">Cell membrane</keyword>
<feature type="transmembrane region" description="Helical" evidence="6">
    <location>
        <begin position="130"/>
        <end position="149"/>
    </location>
</feature>
<comment type="caution">
    <text evidence="8">The sequence shown here is derived from an EMBL/GenBank/DDBJ whole genome shotgun (WGS) entry which is preliminary data.</text>
</comment>
<keyword evidence="5 6" id="KW-0472">Membrane</keyword>
<dbReference type="PANTHER" id="PTHR36115:SF4">
    <property type="entry name" value="MEMBRANE PROTEIN"/>
    <property type="match status" value="1"/>
</dbReference>
<evidence type="ECO:0000256" key="2">
    <source>
        <dbReference type="ARBA" id="ARBA00022475"/>
    </source>
</evidence>
<evidence type="ECO:0000256" key="6">
    <source>
        <dbReference type="SAM" id="Phobius"/>
    </source>
</evidence>
<evidence type="ECO:0000256" key="5">
    <source>
        <dbReference type="ARBA" id="ARBA00023136"/>
    </source>
</evidence>